<organism evidence="2 5">
    <name type="scientific">Mycobacterium tuberculosis</name>
    <dbReference type="NCBI Taxonomy" id="1773"/>
    <lineage>
        <taxon>Bacteria</taxon>
        <taxon>Bacillati</taxon>
        <taxon>Actinomycetota</taxon>
        <taxon>Actinomycetes</taxon>
        <taxon>Mycobacteriales</taxon>
        <taxon>Mycobacteriaceae</taxon>
        <taxon>Mycobacterium</taxon>
        <taxon>Mycobacterium tuberculosis complex</taxon>
    </lineage>
</organism>
<accession>A0A654U8G7</accession>
<evidence type="ECO:0000313" key="3">
    <source>
        <dbReference type="EMBL" id="COY93413.1"/>
    </source>
</evidence>
<reference evidence="3" key="2">
    <citation type="submission" date="2015-03" db="EMBL/GenBank/DDBJ databases">
        <authorList>
            <consortium name="Pathogen Informatics"/>
            <person name="Murphy D."/>
        </authorList>
    </citation>
    <scope>NUCLEOTIDE SEQUENCE</scope>
    <source>
        <strain evidence="3">N09902308</strain>
    </source>
</reference>
<evidence type="ECO:0000256" key="1">
    <source>
        <dbReference type="SAM" id="MobiDB-lite"/>
    </source>
</evidence>
<name>A0A654U8G7_MYCTX</name>
<sequence>MTFGPRSNTSPSSAMRNSKSANGRPHVVATVTASSSGRHIVPIPLASVNP</sequence>
<dbReference type="AlphaFoldDB" id="A0A654U8G7"/>
<evidence type="ECO:0000313" key="2">
    <source>
        <dbReference type="EMBL" id="CFS18783.1"/>
    </source>
</evidence>
<evidence type="ECO:0000313" key="4">
    <source>
        <dbReference type="Proteomes" id="UP000039021"/>
    </source>
</evidence>
<proteinExistence type="predicted"/>
<dbReference type="Proteomes" id="UP000039021">
    <property type="component" value="Unassembled WGS sequence"/>
</dbReference>
<feature type="region of interest" description="Disordered" evidence="1">
    <location>
        <begin position="1"/>
        <end position="26"/>
    </location>
</feature>
<evidence type="ECO:0000313" key="5">
    <source>
        <dbReference type="Proteomes" id="UP000046680"/>
    </source>
</evidence>
<protein>
    <submittedName>
        <fullName evidence="2">Uncharacterized protein</fullName>
    </submittedName>
</protein>
<dbReference type="EMBL" id="CGCX01003138">
    <property type="protein sequence ID" value="CFS18783.1"/>
    <property type="molecule type" value="Genomic_DNA"/>
</dbReference>
<gene>
    <name evidence="2" type="ORF">ERS007657_04462</name>
    <name evidence="3" type="ORF">ERS007739_03222</name>
</gene>
<dbReference type="Proteomes" id="UP000046680">
    <property type="component" value="Unassembled WGS sequence"/>
</dbReference>
<reference evidence="4 5" key="1">
    <citation type="submission" date="2015-03" db="EMBL/GenBank/DDBJ databases">
        <authorList>
            <consortium name="Pathogen Informatics"/>
        </authorList>
    </citation>
    <scope>NUCLEOTIDE SEQUENCE [LARGE SCALE GENOMIC DNA]</scope>
    <source>
        <strain evidence="2 5">C09601061</strain>
        <strain evidence="4">N09902308</strain>
    </source>
</reference>
<dbReference type="EMBL" id="CSBK01001627">
    <property type="protein sequence ID" value="COY93413.1"/>
    <property type="molecule type" value="Genomic_DNA"/>
</dbReference>
<feature type="compositionally biased region" description="Polar residues" evidence="1">
    <location>
        <begin position="1"/>
        <end position="21"/>
    </location>
</feature>